<dbReference type="InterPro" id="IPR005174">
    <property type="entry name" value="KIB1-4_b-propeller"/>
</dbReference>
<reference evidence="2 3" key="1">
    <citation type="submission" date="2019-06" db="EMBL/GenBank/DDBJ databases">
        <title>A chromosomal-level reference genome of Carpinus fangiana (Coryloideae, Betulaceae).</title>
        <authorList>
            <person name="Yang X."/>
            <person name="Wang Z."/>
            <person name="Zhang L."/>
            <person name="Hao G."/>
            <person name="Liu J."/>
            <person name="Yang Y."/>
        </authorList>
    </citation>
    <scope>NUCLEOTIDE SEQUENCE [LARGE SCALE GENOMIC DNA]</scope>
    <source>
        <strain evidence="2">Cfa_2016G</strain>
        <tissue evidence="2">Leaf</tissue>
    </source>
</reference>
<dbReference type="EMBL" id="CM017325">
    <property type="protein sequence ID" value="KAE8056038.1"/>
    <property type="molecule type" value="Genomic_DNA"/>
</dbReference>
<dbReference type="AlphaFoldDB" id="A0A5N6R881"/>
<protein>
    <recommendedName>
        <fullName evidence="1">KIB1-4 beta-propeller domain-containing protein</fullName>
    </recommendedName>
</protein>
<dbReference type="OrthoDB" id="10326007at2759"/>
<evidence type="ECO:0000259" key="1">
    <source>
        <dbReference type="Pfam" id="PF03478"/>
    </source>
</evidence>
<dbReference type="PANTHER" id="PTHR44259">
    <property type="entry name" value="OS07G0183000 PROTEIN-RELATED"/>
    <property type="match status" value="1"/>
</dbReference>
<evidence type="ECO:0000313" key="3">
    <source>
        <dbReference type="Proteomes" id="UP000327013"/>
    </source>
</evidence>
<sequence length="133" mass="15024">MKNYIVESAGGDLLLFVRTTFRFIDGIFGGMKMQIAPMVTQGFKIFKLLFLNGKPKWVEVETDDLVLGGGSWFLDDNSSTYVRASGLLGCPPNCIYFVDYFRPGCPQLCVHPITNSKLGDESFQHRLLQHQRL</sequence>
<dbReference type="InterPro" id="IPR050942">
    <property type="entry name" value="F-box_BR-signaling"/>
</dbReference>
<proteinExistence type="predicted"/>
<organism evidence="2 3">
    <name type="scientific">Carpinus fangiana</name>
    <dbReference type="NCBI Taxonomy" id="176857"/>
    <lineage>
        <taxon>Eukaryota</taxon>
        <taxon>Viridiplantae</taxon>
        <taxon>Streptophyta</taxon>
        <taxon>Embryophyta</taxon>
        <taxon>Tracheophyta</taxon>
        <taxon>Spermatophyta</taxon>
        <taxon>Magnoliopsida</taxon>
        <taxon>eudicotyledons</taxon>
        <taxon>Gunneridae</taxon>
        <taxon>Pentapetalae</taxon>
        <taxon>rosids</taxon>
        <taxon>fabids</taxon>
        <taxon>Fagales</taxon>
        <taxon>Betulaceae</taxon>
        <taxon>Carpinus</taxon>
    </lineage>
</organism>
<dbReference type="Proteomes" id="UP000327013">
    <property type="component" value="Chromosome 5"/>
</dbReference>
<dbReference type="Pfam" id="PF03478">
    <property type="entry name" value="Beta-prop_KIB1-4"/>
    <property type="match status" value="1"/>
</dbReference>
<evidence type="ECO:0000313" key="2">
    <source>
        <dbReference type="EMBL" id="KAE8056038.1"/>
    </source>
</evidence>
<gene>
    <name evidence="2" type="ORF">FH972_012840</name>
</gene>
<accession>A0A5N6R881</accession>
<keyword evidence="3" id="KW-1185">Reference proteome</keyword>
<feature type="domain" description="KIB1-4 beta-propeller" evidence="1">
    <location>
        <begin position="2"/>
        <end position="104"/>
    </location>
</feature>
<name>A0A5N6R881_9ROSI</name>
<dbReference type="PANTHER" id="PTHR44259:SF107">
    <property type="entry name" value="F-BOX PROTEIN SKIP23-LIKE"/>
    <property type="match status" value="1"/>
</dbReference>